<comment type="caution">
    <text evidence="1">The sequence shown here is derived from an EMBL/GenBank/DDBJ whole genome shotgun (WGS) entry which is preliminary data.</text>
</comment>
<reference evidence="1 2" key="1">
    <citation type="submission" date="2016-10" db="EMBL/GenBank/DDBJ databases">
        <title>Alkaliphiles isolated from bioreactors.</title>
        <authorList>
            <person name="Salah Z."/>
            <person name="Rout S.P."/>
            <person name="Humphreys P.N."/>
        </authorList>
    </citation>
    <scope>NUCLEOTIDE SEQUENCE [LARGE SCALE GENOMIC DNA]</scope>
    <source>
        <strain evidence="1 2">ZS02</strain>
    </source>
</reference>
<dbReference type="SUPFAM" id="SSF54913">
    <property type="entry name" value="GlnB-like"/>
    <property type="match status" value="1"/>
</dbReference>
<dbReference type="OrthoDB" id="330665at2"/>
<dbReference type="InterPro" id="IPR015867">
    <property type="entry name" value="N-reg_PII/ATP_PRibTrfase_C"/>
</dbReference>
<gene>
    <name evidence="1" type="ORF">BJN45_17200</name>
</gene>
<dbReference type="EMBL" id="MTHD01000009">
    <property type="protein sequence ID" value="OMG51681.1"/>
    <property type="molecule type" value="Genomic_DNA"/>
</dbReference>
<keyword evidence="2" id="KW-1185">Reference proteome</keyword>
<dbReference type="GO" id="GO:0030234">
    <property type="term" value="F:enzyme regulator activity"/>
    <property type="evidence" value="ECO:0007669"/>
    <property type="project" value="InterPro"/>
</dbReference>
<accession>A0A1R1HYZ1</accession>
<evidence type="ECO:0000313" key="2">
    <source>
        <dbReference type="Proteomes" id="UP000187526"/>
    </source>
</evidence>
<evidence type="ECO:0000313" key="1">
    <source>
        <dbReference type="EMBL" id="OMG51681.1"/>
    </source>
</evidence>
<name>A0A1R1HYZ1_9RHOO</name>
<organism evidence="1 2">
    <name type="scientific">Azonexus hydrophilus</name>
    <dbReference type="NCBI Taxonomy" id="418702"/>
    <lineage>
        <taxon>Bacteria</taxon>
        <taxon>Pseudomonadati</taxon>
        <taxon>Pseudomonadota</taxon>
        <taxon>Betaproteobacteria</taxon>
        <taxon>Rhodocyclales</taxon>
        <taxon>Azonexaceae</taxon>
        <taxon>Azonexus</taxon>
    </lineage>
</organism>
<dbReference type="Gene3D" id="3.30.70.120">
    <property type="match status" value="1"/>
</dbReference>
<protein>
    <submittedName>
        <fullName evidence="1">Transcriptional regulator</fullName>
    </submittedName>
</protein>
<dbReference type="Proteomes" id="UP000187526">
    <property type="component" value="Unassembled WGS sequence"/>
</dbReference>
<dbReference type="InterPro" id="IPR002187">
    <property type="entry name" value="N-reg_PII"/>
</dbReference>
<dbReference type="Pfam" id="PF00543">
    <property type="entry name" value="P-II"/>
    <property type="match status" value="1"/>
</dbReference>
<proteinExistence type="predicted"/>
<dbReference type="STRING" id="418702.BJN45_17200"/>
<dbReference type="InterPro" id="IPR011322">
    <property type="entry name" value="N-reg_PII-like_a/b"/>
</dbReference>
<dbReference type="GO" id="GO:0006808">
    <property type="term" value="P:regulation of nitrogen utilization"/>
    <property type="evidence" value="ECO:0007669"/>
    <property type="project" value="InterPro"/>
</dbReference>
<dbReference type="AlphaFoldDB" id="A0A1R1HYZ1"/>
<sequence>MQTEKRTLLTVFTEATLEHVLIKDIDRLGIRGYTICDARGKGSRGVRDATWDESKNIRIEIICARPQAETLLAHLQERYYSNYAMVACLSEVEVLRPGKF</sequence>